<feature type="compositionally biased region" description="Basic and acidic residues" evidence="1">
    <location>
        <begin position="34"/>
        <end position="43"/>
    </location>
</feature>
<organism evidence="2 3">
    <name type="scientific">Streptomyces evansiae</name>
    <dbReference type="NCBI Taxonomy" id="3075535"/>
    <lineage>
        <taxon>Bacteria</taxon>
        <taxon>Bacillati</taxon>
        <taxon>Actinomycetota</taxon>
        <taxon>Actinomycetes</taxon>
        <taxon>Kitasatosporales</taxon>
        <taxon>Streptomycetaceae</taxon>
        <taxon>Streptomyces</taxon>
    </lineage>
</organism>
<comment type="caution">
    <text evidence="2">The sequence shown here is derived from an EMBL/GenBank/DDBJ whole genome shotgun (WGS) entry which is preliminary data.</text>
</comment>
<dbReference type="InterPro" id="IPR036271">
    <property type="entry name" value="Tet_transcr_reg_TetR-rel_C_sf"/>
</dbReference>
<feature type="compositionally biased region" description="Low complexity" evidence="1">
    <location>
        <begin position="22"/>
        <end position="32"/>
    </location>
</feature>
<proteinExistence type="predicted"/>
<dbReference type="AlphaFoldDB" id="A0ABD5EAE4"/>
<evidence type="ECO:0000256" key="1">
    <source>
        <dbReference type="SAM" id="MobiDB-lite"/>
    </source>
</evidence>
<name>A0ABD5EAE4_9ACTN</name>
<reference evidence="3" key="1">
    <citation type="submission" date="2023-07" db="EMBL/GenBank/DDBJ databases">
        <title>30 novel species of actinomycetes from the DSMZ collection.</title>
        <authorList>
            <person name="Nouioui I."/>
        </authorList>
    </citation>
    <scope>NUCLEOTIDE SEQUENCE [LARGE SCALE GENOMIC DNA]</scope>
    <source>
        <strain evidence="3">DSM 41982</strain>
    </source>
</reference>
<sequence>MVDTAAGTGARDDRVRERAEAAFETTRAALRAPPTERRPRDEVAGGPDASTGLLLTTALGVRVREGVGNDLARLATIIDAAIGAAPGARTGCPNAKGRPYPGYGAPGTAWSG</sequence>
<dbReference type="SUPFAM" id="SSF48498">
    <property type="entry name" value="Tetracyclin repressor-like, C-terminal domain"/>
    <property type="match status" value="1"/>
</dbReference>
<dbReference type="RefSeq" id="WP_093854096.1">
    <property type="nucleotide sequence ID" value="NZ_JAVRER010000044.1"/>
</dbReference>
<gene>
    <name evidence="2" type="ORF">RM574_23230</name>
</gene>
<dbReference type="Proteomes" id="UP001183607">
    <property type="component" value="Unassembled WGS sequence"/>
</dbReference>
<feature type="compositionally biased region" description="Basic and acidic residues" evidence="1">
    <location>
        <begin position="10"/>
        <end position="21"/>
    </location>
</feature>
<feature type="region of interest" description="Disordered" evidence="1">
    <location>
        <begin position="86"/>
        <end position="112"/>
    </location>
</feature>
<dbReference type="EMBL" id="JAVRER010000044">
    <property type="protein sequence ID" value="MDT0418401.1"/>
    <property type="molecule type" value="Genomic_DNA"/>
</dbReference>
<feature type="region of interest" description="Disordered" evidence="1">
    <location>
        <begin position="1"/>
        <end position="51"/>
    </location>
</feature>
<evidence type="ECO:0000313" key="2">
    <source>
        <dbReference type="EMBL" id="MDT0418401.1"/>
    </source>
</evidence>
<protein>
    <submittedName>
        <fullName evidence="2">Uncharacterized protein</fullName>
    </submittedName>
</protein>
<accession>A0ABD5EAE4</accession>
<dbReference type="Gene3D" id="1.10.357.10">
    <property type="entry name" value="Tetracycline Repressor, domain 2"/>
    <property type="match status" value="1"/>
</dbReference>
<evidence type="ECO:0000313" key="3">
    <source>
        <dbReference type="Proteomes" id="UP001183607"/>
    </source>
</evidence>